<proteinExistence type="inferred from homology"/>
<dbReference type="InterPro" id="IPR007627">
    <property type="entry name" value="RNA_pol_sigma70_r2"/>
</dbReference>
<dbReference type="Gene3D" id="1.10.1740.10">
    <property type="match status" value="1"/>
</dbReference>
<dbReference type="InterPro" id="IPR013324">
    <property type="entry name" value="RNA_pol_sigma_r3/r4-like"/>
</dbReference>
<dbReference type="Pfam" id="PF08281">
    <property type="entry name" value="Sigma70_r4_2"/>
    <property type="match status" value="1"/>
</dbReference>
<evidence type="ECO:0000313" key="9">
    <source>
        <dbReference type="Proteomes" id="UP000466848"/>
    </source>
</evidence>
<evidence type="ECO:0000256" key="3">
    <source>
        <dbReference type="ARBA" id="ARBA00023082"/>
    </source>
</evidence>
<keyword evidence="5" id="KW-0804">Transcription</keyword>
<dbReference type="EMBL" id="CP048649">
    <property type="protein sequence ID" value="QIB70276.1"/>
    <property type="molecule type" value="Genomic_DNA"/>
</dbReference>
<evidence type="ECO:0000256" key="1">
    <source>
        <dbReference type="ARBA" id="ARBA00010641"/>
    </source>
</evidence>
<keyword evidence="4" id="KW-0238">DNA-binding</keyword>
<evidence type="ECO:0000256" key="5">
    <source>
        <dbReference type="ARBA" id="ARBA00023163"/>
    </source>
</evidence>
<evidence type="ECO:0000259" key="7">
    <source>
        <dbReference type="Pfam" id="PF08281"/>
    </source>
</evidence>
<dbReference type="GO" id="GO:0006352">
    <property type="term" value="P:DNA-templated transcription initiation"/>
    <property type="evidence" value="ECO:0007669"/>
    <property type="project" value="InterPro"/>
</dbReference>
<evidence type="ECO:0000313" key="8">
    <source>
        <dbReference type="EMBL" id="QIB70276.1"/>
    </source>
</evidence>
<dbReference type="Gene3D" id="1.10.10.10">
    <property type="entry name" value="Winged helix-like DNA-binding domain superfamily/Winged helix DNA-binding domain"/>
    <property type="match status" value="1"/>
</dbReference>
<evidence type="ECO:0000256" key="4">
    <source>
        <dbReference type="ARBA" id="ARBA00023125"/>
    </source>
</evidence>
<name>A0A858C1B1_9FIRM</name>
<evidence type="ECO:0000259" key="6">
    <source>
        <dbReference type="Pfam" id="PF04542"/>
    </source>
</evidence>
<keyword evidence="2" id="KW-0805">Transcription regulation</keyword>
<reference evidence="8 9" key="1">
    <citation type="submission" date="2020-02" db="EMBL/GenBank/DDBJ databases">
        <authorList>
            <person name="Kim Y.B."/>
            <person name="Roh S.W."/>
        </authorList>
    </citation>
    <scope>NUCLEOTIDE SEQUENCE [LARGE SCALE GENOMIC DNA]</scope>
    <source>
        <strain evidence="8 9">DSM 103574</strain>
    </source>
</reference>
<dbReference type="PANTHER" id="PTHR43133:SF8">
    <property type="entry name" value="RNA POLYMERASE SIGMA FACTOR HI_1459-RELATED"/>
    <property type="match status" value="1"/>
</dbReference>
<dbReference type="InterPro" id="IPR014284">
    <property type="entry name" value="RNA_pol_sigma-70_dom"/>
</dbReference>
<feature type="domain" description="RNA polymerase sigma-70 region 2" evidence="6">
    <location>
        <begin position="23"/>
        <end position="92"/>
    </location>
</feature>
<dbReference type="RefSeq" id="WP_163067514.1">
    <property type="nucleotide sequence ID" value="NZ_CP048649.1"/>
</dbReference>
<dbReference type="KEGG" id="abut:Ami103574_13680"/>
<dbReference type="SUPFAM" id="SSF88946">
    <property type="entry name" value="Sigma2 domain of RNA polymerase sigma factors"/>
    <property type="match status" value="1"/>
</dbReference>
<dbReference type="InterPro" id="IPR039425">
    <property type="entry name" value="RNA_pol_sigma-70-like"/>
</dbReference>
<dbReference type="InterPro" id="IPR013249">
    <property type="entry name" value="RNA_pol_sigma70_r4_t2"/>
</dbReference>
<gene>
    <name evidence="8" type="ORF">Ami103574_13680</name>
</gene>
<keyword evidence="3" id="KW-0731">Sigma factor</keyword>
<dbReference type="Pfam" id="PF04542">
    <property type="entry name" value="Sigma70_r2"/>
    <property type="match status" value="1"/>
</dbReference>
<dbReference type="InterPro" id="IPR036388">
    <property type="entry name" value="WH-like_DNA-bd_sf"/>
</dbReference>
<dbReference type="PANTHER" id="PTHR43133">
    <property type="entry name" value="RNA POLYMERASE ECF-TYPE SIGMA FACTO"/>
    <property type="match status" value="1"/>
</dbReference>
<feature type="domain" description="RNA polymerase sigma factor 70 region 4 type 2" evidence="7">
    <location>
        <begin position="122"/>
        <end position="174"/>
    </location>
</feature>
<keyword evidence="9" id="KW-1185">Reference proteome</keyword>
<dbReference type="AlphaFoldDB" id="A0A858C1B1"/>
<sequence length="185" mass="21504">MNEDQQLISLIRDNPQEGLSKAIELYGGTLKWIIIKILGNSSPQDVEECMSDVFVKLWQNIDSFKIERKVPLKSYLFGITRYTAIDYSRKNSTQMEFIPIEESEIGVSIDFTDELTKEHNCQILQEAIDELPEPDKKIFIHRYYLHQQINAIASRLSLSPKTVENKLYRGKQKLRQSLIERGIVL</sequence>
<dbReference type="GO" id="GO:0016987">
    <property type="term" value="F:sigma factor activity"/>
    <property type="evidence" value="ECO:0007669"/>
    <property type="project" value="UniProtKB-KW"/>
</dbReference>
<dbReference type="SUPFAM" id="SSF88659">
    <property type="entry name" value="Sigma3 and sigma4 domains of RNA polymerase sigma factors"/>
    <property type="match status" value="1"/>
</dbReference>
<dbReference type="GO" id="GO:0003677">
    <property type="term" value="F:DNA binding"/>
    <property type="evidence" value="ECO:0007669"/>
    <property type="project" value="UniProtKB-KW"/>
</dbReference>
<dbReference type="NCBIfam" id="TIGR02937">
    <property type="entry name" value="sigma70-ECF"/>
    <property type="match status" value="1"/>
</dbReference>
<evidence type="ECO:0000256" key="2">
    <source>
        <dbReference type="ARBA" id="ARBA00023015"/>
    </source>
</evidence>
<organism evidence="8 9">
    <name type="scientific">Aminipila butyrica</name>
    <dbReference type="NCBI Taxonomy" id="433296"/>
    <lineage>
        <taxon>Bacteria</taxon>
        <taxon>Bacillati</taxon>
        <taxon>Bacillota</taxon>
        <taxon>Clostridia</taxon>
        <taxon>Peptostreptococcales</taxon>
        <taxon>Anaerovoracaceae</taxon>
        <taxon>Aminipila</taxon>
    </lineage>
</organism>
<dbReference type="Proteomes" id="UP000466848">
    <property type="component" value="Chromosome"/>
</dbReference>
<protein>
    <submittedName>
        <fullName evidence="8">Sigma-70 family RNA polymerase sigma factor</fullName>
    </submittedName>
</protein>
<accession>A0A858C1B1</accession>
<comment type="similarity">
    <text evidence="1">Belongs to the sigma-70 factor family. ECF subfamily.</text>
</comment>
<dbReference type="InterPro" id="IPR013325">
    <property type="entry name" value="RNA_pol_sigma_r2"/>
</dbReference>